<feature type="domain" description="HMA" evidence="4">
    <location>
        <begin position="1"/>
        <end position="66"/>
    </location>
</feature>
<dbReference type="CDD" id="cd00371">
    <property type="entry name" value="HMA"/>
    <property type="match status" value="1"/>
</dbReference>
<name>A0A090QBT6_NONUL</name>
<organism evidence="5 6">
    <name type="scientific">Nonlabens ulvanivorans</name>
    <name type="common">Persicivirga ulvanivorans</name>
    <dbReference type="NCBI Taxonomy" id="906888"/>
    <lineage>
        <taxon>Bacteria</taxon>
        <taxon>Pseudomonadati</taxon>
        <taxon>Bacteroidota</taxon>
        <taxon>Flavobacteriia</taxon>
        <taxon>Flavobacteriales</taxon>
        <taxon>Flavobacteriaceae</taxon>
        <taxon>Nonlabens</taxon>
    </lineage>
</organism>
<dbReference type="GO" id="GO:0016020">
    <property type="term" value="C:membrane"/>
    <property type="evidence" value="ECO:0007669"/>
    <property type="project" value="TreeGrafter"/>
</dbReference>
<keyword evidence="2" id="KW-1278">Translocase</keyword>
<accession>A0A090QBT6</accession>
<dbReference type="PANTHER" id="PTHR43520">
    <property type="entry name" value="ATP7, ISOFORM B"/>
    <property type="match status" value="1"/>
</dbReference>
<feature type="transmembrane region" description="Helical" evidence="3">
    <location>
        <begin position="176"/>
        <end position="195"/>
    </location>
</feature>
<dbReference type="PROSITE" id="PS01047">
    <property type="entry name" value="HMA_1"/>
    <property type="match status" value="1"/>
</dbReference>
<dbReference type="AlphaFoldDB" id="A0A090QBT6"/>
<keyword evidence="3" id="KW-0812">Transmembrane</keyword>
<dbReference type="GO" id="GO:0055070">
    <property type="term" value="P:copper ion homeostasis"/>
    <property type="evidence" value="ECO:0007669"/>
    <property type="project" value="TreeGrafter"/>
</dbReference>
<dbReference type="Gene3D" id="3.30.70.100">
    <property type="match status" value="1"/>
</dbReference>
<dbReference type="InterPro" id="IPR036163">
    <property type="entry name" value="HMA_dom_sf"/>
</dbReference>
<dbReference type="GO" id="GO:0043682">
    <property type="term" value="F:P-type divalent copper transporter activity"/>
    <property type="evidence" value="ECO:0007669"/>
    <property type="project" value="TreeGrafter"/>
</dbReference>
<evidence type="ECO:0000256" key="1">
    <source>
        <dbReference type="ARBA" id="ARBA00022723"/>
    </source>
</evidence>
<dbReference type="SUPFAM" id="SSF55008">
    <property type="entry name" value="HMA, heavy metal-associated domain"/>
    <property type="match status" value="1"/>
</dbReference>
<dbReference type="InterPro" id="IPR006121">
    <property type="entry name" value="HMA_dom"/>
</dbReference>
<keyword evidence="5" id="KW-0378">Hydrolase</keyword>
<dbReference type="Pfam" id="PF19335">
    <property type="entry name" value="HMBD"/>
    <property type="match status" value="2"/>
</dbReference>
<dbReference type="InterPro" id="IPR045800">
    <property type="entry name" value="HMBD"/>
</dbReference>
<dbReference type="InterPro" id="IPR017969">
    <property type="entry name" value="Heavy-metal-associated_CS"/>
</dbReference>
<protein>
    <submittedName>
        <fullName evidence="5">Lead, cadmium, zinc and mercury transporting ATPase</fullName>
        <ecNumber evidence="5">3.6.3.3</ecNumber>
        <ecNumber evidence="5">3.6.3.4</ecNumber>
    </submittedName>
</protein>
<dbReference type="Pfam" id="PF00403">
    <property type="entry name" value="HMA"/>
    <property type="match status" value="1"/>
</dbReference>
<evidence type="ECO:0000256" key="2">
    <source>
        <dbReference type="ARBA" id="ARBA00022967"/>
    </source>
</evidence>
<evidence type="ECO:0000313" key="5">
    <source>
        <dbReference type="EMBL" id="GAL00525.1"/>
    </source>
</evidence>
<gene>
    <name evidence="5" type="ORF">JCM19314_2133</name>
</gene>
<evidence type="ECO:0000313" key="6">
    <source>
        <dbReference type="Proteomes" id="UP000029226"/>
    </source>
</evidence>
<keyword evidence="1" id="KW-0479">Metal-binding</keyword>
<dbReference type="EC" id="3.6.3.3" evidence="5"/>
<dbReference type="EC" id="3.6.3.4" evidence="5"/>
<evidence type="ECO:0000256" key="3">
    <source>
        <dbReference type="SAM" id="Phobius"/>
    </source>
</evidence>
<dbReference type="GO" id="GO:0005507">
    <property type="term" value="F:copper ion binding"/>
    <property type="evidence" value="ECO:0007669"/>
    <property type="project" value="TreeGrafter"/>
</dbReference>
<keyword evidence="3" id="KW-1133">Transmembrane helix</keyword>
<dbReference type="GO" id="GO:0016787">
    <property type="term" value="F:hydrolase activity"/>
    <property type="evidence" value="ECO:0007669"/>
    <property type="project" value="UniProtKB-KW"/>
</dbReference>
<comment type="caution">
    <text evidence="5">The sequence shown here is derived from an EMBL/GenBank/DDBJ whole genome shotgun (WGS) entry which is preliminary data.</text>
</comment>
<reference evidence="5 6" key="1">
    <citation type="journal article" date="2014" name="Genome Announc.">
        <title>Draft Genome Sequences of Marine Flavobacterium Nonlabens Strains NR17, NR24, NR27, NR32, NR33, and Ara13.</title>
        <authorList>
            <person name="Nakanishi M."/>
            <person name="Meirelles P."/>
            <person name="Suzuki R."/>
            <person name="Takatani N."/>
            <person name="Mino S."/>
            <person name="Suda W."/>
            <person name="Oshima K."/>
            <person name="Hattori M."/>
            <person name="Ohkuma M."/>
            <person name="Hosokawa M."/>
            <person name="Miyashita K."/>
            <person name="Thompson F.L."/>
            <person name="Niwa A."/>
            <person name="Sawabe T."/>
            <person name="Sawabe T."/>
        </authorList>
    </citation>
    <scope>NUCLEOTIDE SEQUENCE [LARGE SCALE GENOMIC DNA]</scope>
    <source>
        <strain evidence="6">JCM19314</strain>
    </source>
</reference>
<dbReference type="Proteomes" id="UP000029226">
    <property type="component" value="Unassembled WGS sequence"/>
</dbReference>
<dbReference type="EMBL" id="BBMM01000005">
    <property type="protein sequence ID" value="GAL00525.1"/>
    <property type="molecule type" value="Genomic_DNA"/>
</dbReference>
<evidence type="ECO:0000259" key="4">
    <source>
        <dbReference type="PROSITE" id="PS50846"/>
    </source>
</evidence>
<dbReference type="PROSITE" id="PS50846">
    <property type="entry name" value="HMA_2"/>
    <property type="match status" value="1"/>
</dbReference>
<proteinExistence type="predicted"/>
<dbReference type="PANTHER" id="PTHR43520:SF8">
    <property type="entry name" value="P-TYPE CU(+) TRANSPORTER"/>
    <property type="match status" value="1"/>
</dbReference>
<keyword evidence="3" id="KW-0472">Membrane</keyword>
<sequence length="201" mass="22462">MKHTYHIHGMTCNGCRNHVEQTLSKIEGVTNASVNLEKAEATIEMESHIPIEKFQEALKADGGQYSIHQNGEHQHTHDKKKVEKPKGQGTGTFYCPMHCEGDKTYDKPGDCPVCGMDLVEEVNLTATSDTQYTCPMHPEIIKDEPGSCPICGMDLVPMEPDLSAEEKTYKKLLKKFWIAVAFTLPIFIIAMSEMLPNNPLI</sequence>